<sequence length="336" mass="37583">YKLATVFDDDPSPAEEDTLIRRYFELAAGIRTLERDGSDAERLAEARRQRDAIENDVEETLEGRISDLLRDQGFAMNPPLFSDIDLFFPPLDFELDRPPKVLAVSPRERIELDRNYLLVPGLGPEAVAAVESETEETGVSALVVNTGGIATYPSVVPELASYRSVVETVIHEWLHQYLAFYPLGRSYFSGQEARTLNETVANLAGRELADLFIQRYGSPTPPPSPSQTSADFDFRAEMRSLRLRVEELLAEGRVEEAESLMNEKRDEFEAQGVYIRRINQAYFAFYGSYADTPGSIDPIGPKLQRLRDRSGSVAEFVLLARSLHSEAGLDSLLAEA</sequence>
<protein>
    <submittedName>
        <fullName evidence="1">Uncharacterized protein</fullName>
    </submittedName>
</protein>
<name>A0A0F9GJM3_9ZZZZ</name>
<accession>A0A0F9GJM3</accession>
<dbReference type="EMBL" id="LAZR01026154">
    <property type="protein sequence ID" value="KKL69620.1"/>
    <property type="molecule type" value="Genomic_DNA"/>
</dbReference>
<gene>
    <name evidence="1" type="ORF">LCGC14_2113100</name>
</gene>
<proteinExistence type="predicted"/>
<comment type="caution">
    <text evidence="1">The sequence shown here is derived from an EMBL/GenBank/DDBJ whole genome shotgun (WGS) entry which is preliminary data.</text>
</comment>
<organism evidence="1">
    <name type="scientific">marine sediment metagenome</name>
    <dbReference type="NCBI Taxonomy" id="412755"/>
    <lineage>
        <taxon>unclassified sequences</taxon>
        <taxon>metagenomes</taxon>
        <taxon>ecological metagenomes</taxon>
    </lineage>
</organism>
<evidence type="ECO:0000313" key="1">
    <source>
        <dbReference type="EMBL" id="KKL69620.1"/>
    </source>
</evidence>
<dbReference type="AlphaFoldDB" id="A0A0F9GJM3"/>
<reference evidence="1" key="1">
    <citation type="journal article" date="2015" name="Nature">
        <title>Complex archaea that bridge the gap between prokaryotes and eukaryotes.</title>
        <authorList>
            <person name="Spang A."/>
            <person name="Saw J.H."/>
            <person name="Jorgensen S.L."/>
            <person name="Zaremba-Niedzwiedzka K."/>
            <person name="Martijn J."/>
            <person name="Lind A.E."/>
            <person name="van Eijk R."/>
            <person name="Schleper C."/>
            <person name="Guy L."/>
            <person name="Ettema T.J."/>
        </authorList>
    </citation>
    <scope>NUCLEOTIDE SEQUENCE</scope>
</reference>
<feature type="non-terminal residue" evidence="1">
    <location>
        <position position="1"/>
    </location>
</feature>